<feature type="transmembrane region" description="Helical" evidence="1">
    <location>
        <begin position="775"/>
        <end position="792"/>
    </location>
</feature>
<dbReference type="PANTHER" id="PTHR11319">
    <property type="entry name" value="G PROTEIN-COUPLED RECEPTOR-RELATED"/>
    <property type="match status" value="1"/>
</dbReference>
<keyword evidence="3" id="KW-1185">Reference proteome</keyword>
<comment type="caution">
    <text evidence="2">The sequence shown here is derived from an EMBL/GenBank/DDBJ whole genome shotgun (WGS) entry which is preliminary data.</text>
</comment>
<name>A0A8S1X0Y2_9CILI</name>
<feature type="transmembrane region" description="Helical" evidence="1">
    <location>
        <begin position="698"/>
        <end position="725"/>
    </location>
</feature>
<keyword evidence="1" id="KW-0472">Membrane</keyword>
<evidence type="ECO:0000313" key="2">
    <source>
        <dbReference type="EMBL" id="CAD8195232.1"/>
    </source>
</evidence>
<dbReference type="EMBL" id="CAJJDO010000109">
    <property type="protein sequence ID" value="CAD8195232.1"/>
    <property type="molecule type" value="Genomic_DNA"/>
</dbReference>
<keyword evidence="1" id="KW-1133">Transmembrane helix</keyword>
<dbReference type="PANTHER" id="PTHR11319:SF35">
    <property type="entry name" value="OUTER MEMBRANE PROTEIN PMPC-RELATED"/>
    <property type="match status" value="1"/>
</dbReference>
<evidence type="ECO:0000256" key="1">
    <source>
        <dbReference type="SAM" id="Phobius"/>
    </source>
</evidence>
<organism evidence="2 3">
    <name type="scientific">Paramecium pentaurelia</name>
    <dbReference type="NCBI Taxonomy" id="43138"/>
    <lineage>
        <taxon>Eukaryota</taxon>
        <taxon>Sar</taxon>
        <taxon>Alveolata</taxon>
        <taxon>Ciliophora</taxon>
        <taxon>Intramacronucleata</taxon>
        <taxon>Oligohymenophorea</taxon>
        <taxon>Peniculida</taxon>
        <taxon>Parameciidae</taxon>
        <taxon>Paramecium</taxon>
    </lineage>
</organism>
<proteinExistence type="predicted"/>
<feature type="transmembrane region" description="Helical" evidence="1">
    <location>
        <begin position="547"/>
        <end position="569"/>
    </location>
</feature>
<keyword evidence="1" id="KW-0812">Transmembrane</keyword>
<feature type="transmembrane region" description="Helical" evidence="1">
    <location>
        <begin position="745"/>
        <end position="763"/>
    </location>
</feature>
<dbReference type="AlphaFoldDB" id="A0A8S1X0Y2"/>
<protein>
    <recommendedName>
        <fullName evidence="4">Transmembrane protein</fullName>
    </recommendedName>
</protein>
<feature type="transmembrane region" description="Helical" evidence="1">
    <location>
        <begin position="440"/>
        <end position="461"/>
    </location>
</feature>
<reference evidence="2" key="1">
    <citation type="submission" date="2021-01" db="EMBL/GenBank/DDBJ databases">
        <authorList>
            <consortium name="Genoscope - CEA"/>
            <person name="William W."/>
        </authorList>
    </citation>
    <scope>NUCLEOTIDE SEQUENCE</scope>
</reference>
<feature type="transmembrane region" description="Helical" evidence="1">
    <location>
        <begin position="496"/>
        <end position="520"/>
    </location>
</feature>
<gene>
    <name evidence="2" type="ORF">PPENT_87.1.T1090007</name>
</gene>
<evidence type="ECO:0000313" key="3">
    <source>
        <dbReference type="Proteomes" id="UP000689195"/>
    </source>
</evidence>
<dbReference type="OrthoDB" id="297383at2759"/>
<dbReference type="Proteomes" id="UP000689195">
    <property type="component" value="Unassembled WGS sequence"/>
</dbReference>
<sequence length="898" mass="105250">MFFNVQNYKTLKIKDLICNSNLIKQYGCMNIATINYINHSSKIQNSNFFNNNGSYGAAIYSTKIPIKITQCNIINNIASNQGGAIYLDMDTKYLIINRSSIIYNHALEGGGIYLFDKGKINQENFIQTFMQFNKADFLSNNLVEFPTHLSLFINSQEMQAEELIFNNMKIRILKLKPYKIIEQGVIKLSQYLMIPSQQIIKEYKNYIPQFLIFQNILNDLQINLKNSRNELLQNSLQFSCFVSQKIAQLNQVYSFSEFKLISSIQADEFNHFDLGSMQFHFDPYQDENQHLQILVNCSSNSSKNKLFYLLNARTYRCQLGEFYIDEGCQICESTFGFYSVTYDATKCSIFDKTKFANISSQAIQLLEGYWRPNLYSDYTDYCFKNIKFCKGGWNVGDELCSLGHIGGLCEECDYHNRRGEGSFFKNQQDSECYNCSINTITPFIFSFLWAIISIVITLRSIEKSNLLFSKLQFKLRYRKILFKLEKDMEGIFIKMLFIYLWIFSVIFSFNIKFSISFSFIDQTSNTSQFMASSIDCYLSEITQIELIYIRIIVTILLILIEFGIILIGYQIYILTSMGRFQTYIISNTLLYLYISNFSGLIKQFCSIVSTRIISNIEYIQGDLTLIFGSLNHNEWIYKFAIPGLIVFGFFIPFALFLFMFITKKRFNQIQFRRHICYLFDEYNEQNYFWEQIKFSKKIIIILVMTYFESNILLKATLLGLFLLIYQIIAGRQQPYNLQKLNNLDLQAVQICSIAIFVAIAKYVSEQQFENATSQILQVFIMLLCIKLCYQFILDIFRAYVKKYRTFFITILYNFLKSIKSNSRNTIYLGNLLIQWSTNEKRVQSNFQILKAHLLKISKAQIKTQKSFYNITPNQNLASLTRYKQFNTTKNRILLTLEQ</sequence>
<feature type="transmembrane region" description="Helical" evidence="1">
    <location>
        <begin position="590"/>
        <end position="613"/>
    </location>
</feature>
<evidence type="ECO:0008006" key="4">
    <source>
        <dbReference type="Google" id="ProtNLM"/>
    </source>
</evidence>
<feature type="transmembrane region" description="Helical" evidence="1">
    <location>
        <begin position="639"/>
        <end position="662"/>
    </location>
</feature>
<accession>A0A8S1X0Y2</accession>